<accession>A0A101QTQ8</accession>
<evidence type="ECO:0000313" key="2">
    <source>
        <dbReference type="EMBL" id="KUN35870.1"/>
    </source>
</evidence>
<evidence type="ECO:0000259" key="1">
    <source>
        <dbReference type="Pfam" id="PF13340"/>
    </source>
</evidence>
<protein>
    <submittedName>
        <fullName evidence="2">Transposase</fullName>
    </submittedName>
</protein>
<dbReference type="PANTHER" id="PTHR46637">
    <property type="entry name" value="TIS1421-TRANSPOSASE PROTEIN A"/>
    <property type="match status" value="1"/>
</dbReference>
<dbReference type="InterPro" id="IPR052909">
    <property type="entry name" value="Transposase_6_like"/>
</dbReference>
<dbReference type="InterPro" id="IPR025161">
    <property type="entry name" value="IS402-like_dom"/>
</dbReference>
<dbReference type="Proteomes" id="UP000053271">
    <property type="component" value="Unassembled WGS sequence"/>
</dbReference>
<name>A0A101QTQ8_9ACTN</name>
<evidence type="ECO:0000313" key="3">
    <source>
        <dbReference type="Proteomes" id="UP000053271"/>
    </source>
</evidence>
<feature type="domain" description="Insertion element IS402-like" evidence="1">
    <location>
        <begin position="1"/>
        <end position="44"/>
    </location>
</feature>
<organism evidence="2 3">
    <name type="scientific">Streptomyces longwoodensis</name>
    <dbReference type="NCBI Taxonomy" id="68231"/>
    <lineage>
        <taxon>Bacteria</taxon>
        <taxon>Bacillati</taxon>
        <taxon>Actinomycetota</taxon>
        <taxon>Actinomycetes</taxon>
        <taxon>Kitasatosporales</taxon>
        <taxon>Streptomycetaceae</taxon>
        <taxon>Streptomyces</taxon>
    </lineage>
</organism>
<dbReference type="PANTHER" id="PTHR46637:SF1">
    <property type="entry name" value="BLL5188 PROTEIN"/>
    <property type="match status" value="1"/>
</dbReference>
<dbReference type="AlphaFoldDB" id="A0A101QTQ8"/>
<dbReference type="Pfam" id="PF13340">
    <property type="entry name" value="DUF4096"/>
    <property type="match status" value="1"/>
</dbReference>
<gene>
    <name evidence="2" type="ORF">AQJ30_24105</name>
</gene>
<dbReference type="STRING" id="68231.AQJ30_24105"/>
<proteinExistence type="predicted"/>
<sequence>MLEGIVFKFRTGVPWRDLPERFGPWQTVHGRFARWAADGPFDRLLAAARQRAEVDWLVALDSTIVRAHQHTAAKGGSRNAASDAPAAG</sequence>
<reference evidence="2 3" key="1">
    <citation type="submission" date="2015-10" db="EMBL/GenBank/DDBJ databases">
        <title>Draft genome sequence of Streptomyces longwoodensis DSM 41677, type strain for the species Streptomyces longwoodensis.</title>
        <authorList>
            <person name="Ruckert C."/>
            <person name="Winkler A."/>
            <person name="Kalinowski J."/>
            <person name="Kampfer P."/>
            <person name="Glaeser S."/>
        </authorList>
    </citation>
    <scope>NUCLEOTIDE SEQUENCE [LARGE SCALE GENOMIC DNA]</scope>
    <source>
        <strain evidence="2 3">DSM 41677</strain>
    </source>
</reference>
<comment type="caution">
    <text evidence="2">The sequence shown here is derived from an EMBL/GenBank/DDBJ whole genome shotgun (WGS) entry which is preliminary data.</text>
</comment>
<keyword evidence="3" id="KW-1185">Reference proteome</keyword>
<dbReference type="EMBL" id="LMWS01000031">
    <property type="protein sequence ID" value="KUN35870.1"/>
    <property type="molecule type" value="Genomic_DNA"/>
</dbReference>